<dbReference type="SUPFAM" id="SSF49562">
    <property type="entry name" value="C2 domain (Calcium/lipid-binding domain, CaLB)"/>
    <property type="match status" value="1"/>
</dbReference>
<name>A0AAW2R0P5_SESRA</name>
<evidence type="ECO:0000256" key="1">
    <source>
        <dbReference type="ARBA" id="ARBA00022723"/>
    </source>
</evidence>
<proteinExistence type="predicted"/>
<dbReference type="Pfam" id="PF00168">
    <property type="entry name" value="C2"/>
    <property type="match status" value="1"/>
</dbReference>
<comment type="caution">
    <text evidence="4">The sequence shown here is derived from an EMBL/GenBank/DDBJ whole genome shotgun (WGS) entry which is preliminary data.</text>
</comment>
<sequence>MPHSSTYKIYNQSLTTRRNQKEGETFTNPPNTSVFTRANEPVMTRTPLSIKKPEARMGVGGITLKSHFKKIGKVHVILTSLQAVARSKVQMFDDGGDAGSIAQSTQQSSESALLKSMRAIIRKPGSRTSHGAGSSPEWNETFLFTVSRGVTELKIKILDKDTFTDDDFLGEVTIPLEPVFAEESIEPMSYRVVKDKEYRGEIRVGLKFTHQVHRDREFGVEEFGGWKQSSLE</sequence>
<dbReference type="Gene3D" id="2.60.40.150">
    <property type="entry name" value="C2 domain"/>
    <property type="match status" value="1"/>
</dbReference>
<evidence type="ECO:0000259" key="3">
    <source>
        <dbReference type="PROSITE" id="PS50004"/>
    </source>
</evidence>
<dbReference type="PANTHER" id="PTHR46502">
    <property type="entry name" value="C2 DOMAIN-CONTAINING"/>
    <property type="match status" value="1"/>
</dbReference>
<dbReference type="PANTHER" id="PTHR46502:SF2">
    <property type="entry name" value="16 KDA PHLOEM PROTEIN 2"/>
    <property type="match status" value="1"/>
</dbReference>
<dbReference type="InterPro" id="IPR035892">
    <property type="entry name" value="C2_domain_sf"/>
</dbReference>
<reference evidence="4" key="2">
    <citation type="journal article" date="2024" name="Plant">
        <title>Genomic evolution and insights into agronomic trait innovations of Sesamum species.</title>
        <authorList>
            <person name="Miao H."/>
            <person name="Wang L."/>
            <person name="Qu L."/>
            <person name="Liu H."/>
            <person name="Sun Y."/>
            <person name="Le M."/>
            <person name="Wang Q."/>
            <person name="Wei S."/>
            <person name="Zheng Y."/>
            <person name="Lin W."/>
            <person name="Duan Y."/>
            <person name="Cao H."/>
            <person name="Xiong S."/>
            <person name="Wang X."/>
            <person name="Wei L."/>
            <person name="Li C."/>
            <person name="Ma Q."/>
            <person name="Ju M."/>
            <person name="Zhao R."/>
            <person name="Li G."/>
            <person name="Mu C."/>
            <person name="Tian Q."/>
            <person name="Mei H."/>
            <person name="Zhang T."/>
            <person name="Gao T."/>
            <person name="Zhang H."/>
        </authorList>
    </citation>
    <scope>NUCLEOTIDE SEQUENCE</scope>
    <source>
        <strain evidence="4">G02</strain>
    </source>
</reference>
<keyword evidence="1" id="KW-0479">Metal-binding</keyword>
<dbReference type="SMART" id="SM00239">
    <property type="entry name" value="C2"/>
    <property type="match status" value="1"/>
</dbReference>
<evidence type="ECO:0000256" key="2">
    <source>
        <dbReference type="ARBA" id="ARBA00022837"/>
    </source>
</evidence>
<evidence type="ECO:0000313" key="4">
    <source>
        <dbReference type="EMBL" id="KAL0373644.1"/>
    </source>
</evidence>
<organism evidence="4">
    <name type="scientific">Sesamum radiatum</name>
    <name type="common">Black benniseed</name>
    <dbReference type="NCBI Taxonomy" id="300843"/>
    <lineage>
        <taxon>Eukaryota</taxon>
        <taxon>Viridiplantae</taxon>
        <taxon>Streptophyta</taxon>
        <taxon>Embryophyta</taxon>
        <taxon>Tracheophyta</taxon>
        <taxon>Spermatophyta</taxon>
        <taxon>Magnoliopsida</taxon>
        <taxon>eudicotyledons</taxon>
        <taxon>Gunneridae</taxon>
        <taxon>Pentapetalae</taxon>
        <taxon>asterids</taxon>
        <taxon>lamiids</taxon>
        <taxon>Lamiales</taxon>
        <taxon>Pedaliaceae</taxon>
        <taxon>Sesamum</taxon>
    </lineage>
</organism>
<dbReference type="InterPro" id="IPR000008">
    <property type="entry name" value="C2_dom"/>
</dbReference>
<accession>A0AAW2R0P5</accession>
<reference evidence="4" key="1">
    <citation type="submission" date="2020-06" db="EMBL/GenBank/DDBJ databases">
        <authorList>
            <person name="Li T."/>
            <person name="Hu X."/>
            <person name="Zhang T."/>
            <person name="Song X."/>
            <person name="Zhang H."/>
            <person name="Dai N."/>
            <person name="Sheng W."/>
            <person name="Hou X."/>
            <person name="Wei L."/>
        </authorList>
    </citation>
    <scope>NUCLEOTIDE SEQUENCE</scope>
    <source>
        <strain evidence="4">G02</strain>
        <tissue evidence="4">Leaf</tissue>
    </source>
</reference>
<dbReference type="PROSITE" id="PS50004">
    <property type="entry name" value="C2"/>
    <property type="match status" value="1"/>
</dbReference>
<gene>
    <name evidence="4" type="ORF">Sradi_3280100</name>
</gene>
<dbReference type="GO" id="GO:0046872">
    <property type="term" value="F:metal ion binding"/>
    <property type="evidence" value="ECO:0007669"/>
    <property type="project" value="UniProtKB-KW"/>
</dbReference>
<dbReference type="AlphaFoldDB" id="A0AAW2R0P5"/>
<keyword evidence="2" id="KW-0106">Calcium</keyword>
<dbReference type="EMBL" id="JACGWJ010000014">
    <property type="protein sequence ID" value="KAL0373644.1"/>
    <property type="molecule type" value="Genomic_DNA"/>
</dbReference>
<protein>
    <submittedName>
        <fullName evidence="4">Phloem protein 2</fullName>
    </submittedName>
</protein>
<feature type="domain" description="C2" evidence="3">
    <location>
        <begin position="53"/>
        <end position="189"/>
    </location>
</feature>